<keyword evidence="2" id="KW-1185">Reference proteome</keyword>
<protein>
    <submittedName>
        <fullName evidence="1">Uncharacterized protein</fullName>
    </submittedName>
</protein>
<comment type="caution">
    <text evidence="1">The sequence shown here is derived from an EMBL/GenBank/DDBJ whole genome shotgun (WGS) entry which is preliminary data.</text>
</comment>
<proteinExistence type="predicted"/>
<dbReference type="EMBL" id="VUJX02000007">
    <property type="protein sequence ID" value="KAL0934298.1"/>
    <property type="molecule type" value="Genomic_DNA"/>
</dbReference>
<evidence type="ECO:0000313" key="1">
    <source>
        <dbReference type="EMBL" id="KAL0934298.1"/>
    </source>
</evidence>
<evidence type="ECO:0000313" key="2">
    <source>
        <dbReference type="Proteomes" id="UP000805649"/>
    </source>
</evidence>
<accession>A0ACC3YQT8</accession>
<dbReference type="Proteomes" id="UP000805649">
    <property type="component" value="Unassembled WGS sequence"/>
</dbReference>
<name>A0ACC3YQT8_COLTU</name>
<gene>
    <name evidence="1" type="ORF">CTRU02_211097</name>
</gene>
<sequence length="88" mass="9900">MPVRRPSTPTPAARPKARPQQGTRSSPLSIQILQMEYPPSLRRGREQPEFFTLGRRGYNSSTRVGSVAPLGNQERVEYYRNDSPVESG</sequence>
<reference evidence="1 2" key="1">
    <citation type="journal article" date="2020" name="Phytopathology">
        <title>Genome Sequence Resources of Colletotrichum truncatum, C. plurivorum, C. musicola, and C. sojae: Four Species Pathogenic to Soybean (Glycine max).</title>
        <authorList>
            <person name="Rogerio F."/>
            <person name="Boufleur T.R."/>
            <person name="Ciampi-Guillardi M."/>
            <person name="Sukno S.A."/>
            <person name="Thon M.R."/>
            <person name="Massola Junior N.S."/>
            <person name="Baroncelli R."/>
        </authorList>
    </citation>
    <scope>NUCLEOTIDE SEQUENCE [LARGE SCALE GENOMIC DNA]</scope>
    <source>
        <strain evidence="1 2">CMES1059</strain>
    </source>
</reference>
<organism evidence="1 2">
    <name type="scientific">Colletotrichum truncatum</name>
    <name type="common">Anthracnose fungus</name>
    <name type="synonym">Colletotrichum capsici</name>
    <dbReference type="NCBI Taxonomy" id="5467"/>
    <lineage>
        <taxon>Eukaryota</taxon>
        <taxon>Fungi</taxon>
        <taxon>Dikarya</taxon>
        <taxon>Ascomycota</taxon>
        <taxon>Pezizomycotina</taxon>
        <taxon>Sordariomycetes</taxon>
        <taxon>Hypocreomycetidae</taxon>
        <taxon>Glomerellales</taxon>
        <taxon>Glomerellaceae</taxon>
        <taxon>Colletotrichum</taxon>
        <taxon>Colletotrichum truncatum species complex</taxon>
    </lineage>
</organism>